<keyword evidence="5 7" id="KW-1133">Transmembrane helix</keyword>
<keyword evidence="10" id="KW-1185">Reference proteome</keyword>
<feature type="transmembrane region" description="Helical" evidence="7">
    <location>
        <begin position="248"/>
        <end position="274"/>
    </location>
</feature>
<evidence type="ECO:0000256" key="5">
    <source>
        <dbReference type="ARBA" id="ARBA00022989"/>
    </source>
</evidence>
<evidence type="ECO:0000256" key="3">
    <source>
        <dbReference type="ARBA" id="ARBA00022475"/>
    </source>
</evidence>
<feature type="transmembrane region" description="Helical" evidence="7">
    <location>
        <begin position="9"/>
        <end position="27"/>
    </location>
</feature>
<feature type="transmembrane region" description="Helical" evidence="7">
    <location>
        <begin position="518"/>
        <end position="543"/>
    </location>
</feature>
<proteinExistence type="inferred from homology"/>
<keyword evidence="4 7" id="KW-0812">Transmembrane</keyword>
<dbReference type="Pfam" id="PF00528">
    <property type="entry name" value="BPD_transp_1"/>
    <property type="match status" value="2"/>
</dbReference>
<dbReference type="InterPro" id="IPR045621">
    <property type="entry name" value="BPD_transp_1_N"/>
</dbReference>
<dbReference type="PROSITE" id="PS50928">
    <property type="entry name" value="ABC_TM1"/>
    <property type="match status" value="2"/>
</dbReference>
<dbReference type="SUPFAM" id="SSF161098">
    <property type="entry name" value="MetI-like"/>
    <property type="match status" value="2"/>
</dbReference>
<dbReference type="Gene3D" id="1.10.3720.10">
    <property type="entry name" value="MetI-like"/>
    <property type="match status" value="2"/>
</dbReference>
<reference evidence="9 10" key="1">
    <citation type="submission" date="2023-07" db="EMBL/GenBank/DDBJ databases">
        <title>Functional and genomic diversity of the sorghum phyllosphere microbiome.</title>
        <authorList>
            <person name="Shade A."/>
        </authorList>
    </citation>
    <scope>NUCLEOTIDE SEQUENCE [LARGE SCALE GENOMIC DNA]</scope>
    <source>
        <strain evidence="9 10">SORGH_AS_1126</strain>
    </source>
</reference>
<feature type="transmembrane region" description="Helical" evidence="7">
    <location>
        <begin position="688"/>
        <end position="711"/>
    </location>
</feature>
<accession>A0ABU0UQF6</accession>
<dbReference type="InterPro" id="IPR025966">
    <property type="entry name" value="OppC_N"/>
</dbReference>
<feature type="domain" description="ABC transmembrane type-1" evidence="8">
    <location>
        <begin position="101"/>
        <end position="311"/>
    </location>
</feature>
<keyword evidence="3" id="KW-1003">Cell membrane</keyword>
<evidence type="ECO:0000313" key="9">
    <source>
        <dbReference type="EMBL" id="MDQ1187199.1"/>
    </source>
</evidence>
<evidence type="ECO:0000313" key="10">
    <source>
        <dbReference type="Proteomes" id="UP001224781"/>
    </source>
</evidence>
<dbReference type="InterPro" id="IPR000515">
    <property type="entry name" value="MetI-like"/>
</dbReference>
<feature type="transmembrane region" description="Helical" evidence="7">
    <location>
        <begin position="101"/>
        <end position="124"/>
    </location>
</feature>
<evidence type="ECO:0000256" key="7">
    <source>
        <dbReference type="RuleBase" id="RU363032"/>
    </source>
</evidence>
<feature type="transmembrane region" description="Helical" evidence="7">
    <location>
        <begin position="386"/>
        <end position="408"/>
    </location>
</feature>
<feature type="transmembrane region" description="Helical" evidence="7">
    <location>
        <begin position="294"/>
        <end position="320"/>
    </location>
</feature>
<feature type="transmembrane region" description="Helical" evidence="7">
    <location>
        <begin position="582"/>
        <end position="604"/>
    </location>
</feature>
<dbReference type="PANTHER" id="PTHR30465">
    <property type="entry name" value="INNER MEMBRANE ABC TRANSPORTER"/>
    <property type="match status" value="1"/>
</dbReference>
<evidence type="ECO:0000256" key="1">
    <source>
        <dbReference type="ARBA" id="ARBA00004651"/>
    </source>
</evidence>
<evidence type="ECO:0000256" key="2">
    <source>
        <dbReference type="ARBA" id="ARBA00022448"/>
    </source>
</evidence>
<feature type="transmembrane region" description="Helical" evidence="7">
    <location>
        <begin position="643"/>
        <end position="668"/>
    </location>
</feature>
<comment type="similarity">
    <text evidence="7">Belongs to the binding-protein-dependent transport system permease family.</text>
</comment>
<keyword evidence="2 7" id="KW-0813">Transport</keyword>
<keyword evidence="6 7" id="KW-0472">Membrane</keyword>
<dbReference type="Pfam" id="PF12911">
    <property type="entry name" value="OppC_N"/>
    <property type="match status" value="1"/>
</dbReference>
<comment type="subcellular location">
    <subcellularLocation>
        <location evidence="1 7">Cell membrane</location>
        <topology evidence="1 7">Multi-pass membrane protein</topology>
    </subcellularLocation>
</comment>
<dbReference type="InterPro" id="IPR035906">
    <property type="entry name" value="MetI-like_sf"/>
</dbReference>
<feature type="transmembrane region" description="Helical" evidence="7">
    <location>
        <begin position="136"/>
        <end position="165"/>
    </location>
</feature>
<dbReference type="CDD" id="cd06261">
    <property type="entry name" value="TM_PBP2"/>
    <property type="match status" value="2"/>
</dbReference>
<feature type="transmembrane region" description="Helical" evidence="7">
    <location>
        <begin position="194"/>
        <end position="213"/>
    </location>
</feature>
<feature type="transmembrane region" description="Helical" evidence="7">
    <location>
        <begin position="555"/>
        <end position="576"/>
    </location>
</feature>
<evidence type="ECO:0000256" key="4">
    <source>
        <dbReference type="ARBA" id="ARBA00022692"/>
    </source>
</evidence>
<evidence type="ECO:0000259" key="8">
    <source>
        <dbReference type="PROSITE" id="PS50928"/>
    </source>
</evidence>
<dbReference type="EMBL" id="JAUTBL010000002">
    <property type="protein sequence ID" value="MDQ1187199.1"/>
    <property type="molecule type" value="Genomic_DNA"/>
</dbReference>
<sequence>MLRYIIGRILVMIPTLILISMLVFTIIELPPGDYFESYVAEMRAMGETANMAEIEELRSRYGFDQPAPIRYFRWATGMLVGDFGYSFEYQLPVSEVVGERLWLTVLVSFVTIIVTWIVAFPIGIYSATHKYSWGDYGLTFLGLLGIAIPNFMLALILMYFANIWFGTSIGHLMDREYLNQPMSWDKLKSILEHLWIPVLIISTAGTAGMIRRLRANLLDELQKQYVVTARAKGLHPFKVLTKYPLRMALNFFISDIGSILPAIISGAEITAVVLSLETTGPMLIRALQSQDMYLAGSFLMFLAFLTVIGVLISDIALAILDPRIRIGRWERQMTSSIPKPGEPLPHYVSAAPFDPYLVEPATSALAMVGRASQWKLMWWQFRQHKLALYSGFFLLFLYLSIFICEFLAPYNLHTRDVENIYAPPQSIHLFHDGQFVGPFVYGRTMSLDMDNLRRVYTDVPTDVQKIRFFCRGDSYRFWGLFDSNVHLVCPAKDGQMFLLGTDRLGRDVLSRIIYGARISLTIGLFGVAMSFVLGIVIGGLAGYRGGVFDLIVQRIIEVLQSIPSIPLWLALAAIMPVTWSPILVYLGITVILGLLDWTGLARAVRSKLLALREEDYVLSAQLMGASTSRIIGRHLIPGFMSHLIASATLTIPGMILGETALSFLGLGLRPPITSWGILLTEARSVSVIALYPWLLIPILPVVLVVLAFNFLGDGLRDAADPFK</sequence>
<dbReference type="Pfam" id="PF19300">
    <property type="entry name" value="BPD_transp_1_N"/>
    <property type="match status" value="1"/>
</dbReference>
<feature type="domain" description="ABC transmembrane type-1" evidence="8">
    <location>
        <begin position="516"/>
        <end position="712"/>
    </location>
</feature>
<gene>
    <name evidence="9" type="ORF">QE408_004342</name>
</gene>
<name>A0ABU0UQF6_9HYPH</name>
<evidence type="ECO:0000256" key="6">
    <source>
        <dbReference type="ARBA" id="ARBA00023136"/>
    </source>
</evidence>
<organism evidence="9 10">
    <name type="scientific">Agrobacterium larrymoorei</name>
    <dbReference type="NCBI Taxonomy" id="160699"/>
    <lineage>
        <taxon>Bacteria</taxon>
        <taxon>Pseudomonadati</taxon>
        <taxon>Pseudomonadota</taxon>
        <taxon>Alphaproteobacteria</taxon>
        <taxon>Hyphomicrobiales</taxon>
        <taxon>Rhizobiaceae</taxon>
        <taxon>Rhizobium/Agrobacterium group</taxon>
        <taxon>Agrobacterium</taxon>
    </lineage>
</organism>
<protein>
    <submittedName>
        <fullName evidence="9">ABC-type dipeptide/oligopeptide/nickel transport system permease component</fullName>
    </submittedName>
</protein>
<comment type="caution">
    <text evidence="9">The sequence shown here is derived from an EMBL/GenBank/DDBJ whole genome shotgun (WGS) entry which is preliminary data.</text>
</comment>
<dbReference type="Proteomes" id="UP001224781">
    <property type="component" value="Unassembled WGS sequence"/>
</dbReference>
<dbReference type="PANTHER" id="PTHR30465:SF43">
    <property type="entry name" value="OLIGOPEPTIDE ABC TRANSPORTER, PERMEASE PROTEIN"/>
    <property type="match status" value="1"/>
</dbReference>